<dbReference type="AlphaFoldDB" id="A0A9W6SYC2"/>
<protein>
    <submittedName>
        <fullName evidence="2">Unnamed protein product</fullName>
    </submittedName>
</protein>
<organism evidence="2 3">
    <name type="scientific">Candida boidinii</name>
    <name type="common">Yeast</name>
    <dbReference type="NCBI Taxonomy" id="5477"/>
    <lineage>
        <taxon>Eukaryota</taxon>
        <taxon>Fungi</taxon>
        <taxon>Dikarya</taxon>
        <taxon>Ascomycota</taxon>
        <taxon>Saccharomycotina</taxon>
        <taxon>Pichiomycetes</taxon>
        <taxon>Pichiales</taxon>
        <taxon>Pichiaceae</taxon>
        <taxon>Ogataea</taxon>
        <taxon>Ogataea/Candida clade</taxon>
    </lineage>
</organism>
<name>A0A9W6SYC2_CANBO</name>
<comment type="similarity">
    <text evidence="1">Belongs to the glycosyltransferase 32 family.</text>
</comment>
<dbReference type="GO" id="GO:0006487">
    <property type="term" value="P:protein N-linked glycosylation"/>
    <property type="evidence" value="ECO:0007669"/>
    <property type="project" value="TreeGrafter"/>
</dbReference>
<proteinExistence type="inferred from homology"/>
<dbReference type="GO" id="GO:0000009">
    <property type="term" value="F:alpha-1,6-mannosyltransferase activity"/>
    <property type="evidence" value="ECO:0007669"/>
    <property type="project" value="InterPro"/>
</dbReference>
<dbReference type="InterPro" id="IPR039367">
    <property type="entry name" value="Och1-like"/>
</dbReference>
<evidence type="ECO:0000256" key="1">
    <source>
        <dbReference type="ARBA" id="ARBA00009003"/>
    </source>
</evidence>
<dbReference type="PANTHER" id="PTHR31834:SF1">
    <property type="entry name" value="INITIATION-SPECIFIC ALPHA-1,6-MANNOSYLTRANSFERASE"/>
    <property type="match status" value="1"/>
</dbReference>
<dbReference type="InterPro" id="IPR007577">
    <property type="entry name" value="GlycoTrfase_DXD_sugar-bd_CS"/>
</dbReference>
<dbReference type="Pfam" id="PF04488">
    <property type="entry name" value="Gly_transf_sug"/>
    <property type="match status" value="1"/>
</dbReference>
<evidence type="ECO:0000313" key="2">
    <source>
        <dbReference type="EMBL" id="GME69769.1"/>
    </source>
</evidence>
<dbReference type="PANTHER" id="PTHR31834">
    <property type="entry name" value="INITIATION-SPECIFIC ALPHA-1,6-MANNOSYLTRANSFERASE"/>
    <property type="match status" value="1"/>
</dbReference>
<dbReference type="GO" id="GO:0000136">
    <property type="term" value="C:mannan polymerase complex"/>
    <property type="evidence" value="ECO:0007669"/>
    <property type="project" value="TreeGrafter"/>
</dbReference>
<accession>A0A9W6SYC2</accession>
<comment type="caution">
    <text evidence="2">The sequence shown here is derived from an EMBL/GenBank/DDBJ whole genome shotgun (WGS) entry which is preliminary data.</text>
</comment>
<gene>
    <name evidence="2" type="ORF">Cboi02_000254500</name>
</gene>
<dbReference type="Proteomes" id="UP001165120">
    <property type="component" value="Unassembled WGS sequence"/>
</dbReference>
<dbReference type="SUPFAM" id="SSF53448">
    <property type="entry name" value="Nucleotide-diphospho-sugar transferases"/>
    <property type="match status" value="1"/>
</dbReference>
<evidence type="ECO:0000313" key="3">
    <source>
        <dbReference type="Proteomes" id="UP001165120"/>
    </source>
</evidence>
<dbReference type="EMBL" id="BSXN01000773">
    <property type="protein sequence ID" value="GME69769.1"/>
    <property type="molecule type" value="Genomic_DNA"/>
</dbReference>
<dbReference type="InterPro" id="IPR029044">
    <property type="entry name" value="Nucleotide-diphossugar_trans"/>
</dbReference>
<keyword evidence="3" id="KW-1185">Reference proteome</keyword>
<reference evidence="2" key="1">
    <citation type="submission" date="2023-04" db="EMBL/GenBank/DDBJ databases">
        <title>Candida boidinii NBRC 10035.</title>
        <authorList>
            <person name="Ichikawa N."/>
            <person name="Sato H."/>
            <person name="Tonouchi N."/>
        </authorList>
    </citation>
    <scope>NUCLEOTIDE SEQUENCE</scope>
    <source>
        <strain evidence="2">NBRC 10035</strain>
    </source>
</reference>
<sequence>MWVKINGGNFSSDDNIIDDELDTNDLPNAWQRQSWIDKNPNYNYRLYTSFKKYKNEIKENFKDLPEVLVTFELLPKVILKSDFGRYLLVYLFGGAYGDIDTLCQKPIDDWYDNKADFDIGFLAGVEEDINEDNWKRRIPRRLQFTQWTFKSKKHHPILALLIANIIKITFKAQFDNKLRAWTHEYKTVSQKQSVPIMEWTGPGAFTDTIYEYLNMKIINENYPLIYSDLSNSIEQHAHVYGPGPDDENSANLLPVNWRAFTGMEHPVIVDDVAILPKRGFRAPVECGDIPYCYITHYFTGTWRKNNGN</sequence>
<dbReference type="Gene3D" id="3.90.550.20">
    <property type="match status" value="1"/>
</dbReference>